<name>A0AAN7XAC0_ELEMC</name>
<organism evidence="2 3">
    <name type="scientific">Eleginops maclovinus</name>
    <name type="common">Patagonian blennie</name>
    <name type="synonym">Eleginus maclovinus</name>
    <dbReference type="NCBI Taxonomy" id="56733"/>
    <lineage>
        <taxon>Eukaryota</taxon>
        <taxon>Metazoa</taxon>
        <taxon>Chordata</taxon>
        <taxon>Craniata</taxon>
        <taxon>Vertebrata</taxon>
        <taxon>Euteleostomi</taxon>
        <taxon>Actinopterygii</taxon>
        <taxon>Neopterygii</taxon>
        <taxon>Teleostei</taxon>
        <taxon>Neoteleostei</taxon>
        <taxon>Acanthomorphata</taxon>
        <taxon>Eupercaria</taxon>
        <taxon>Perciformes</taxon>
        <taxon>Notothenioidei</taxon>
        <taxon>Eleginopidae</taxon>
        <taxon>Eleginops</taxon>
    </lineage>
</organism>
<feature type="region of interest" description="Disordered" evidence="1">
    <location>
        <begin position="43"/>
        <end position="86"/>
    </location>
</feature>
<dbReference type="AlphaFoldDB" id="A0AAN7XAC0"/>
<feature type="compositionally biased region" description="Polar residues" evidence="1">
    <location>
        <begin position="46"/>
        <end position="86"/>
    </location>
</feature>
<accession>A0AAN7XAC0</accession>
<evidence type="ECO:0000313" key="2">
    <source>
        <dbReference type="EMBL" id="KAK5857257.1"/>
    </source>
</evidence>
<proteinExistence type="predicted"/>
<keyword evidence="3" id="KW-1185">Reference proteome</keyword>
<gene>
    <name evidence="2" type="ORF">PBY51_010513</name>
</gene>
<dbReference type="EMBL" id="JAUZQC010000016">
    <property type="protein sequence ID" value="KAK5857257.1"/>
    <property type="molecule type" value="Genomic_DNA"/>
</dbReference>
<protein>
    <submittedName>
        <fullName evidence="2">Uncharacterized protein</fullName>
    </submittedName>
</protein>
<evidence type="ECO:0000256" key="1">
    <source>
        <dbReference type="SAM" id="MobiDB-lite"/>
    </source>
</evidence>
<evidence type="ECO:0000313" key="3">
    <source>
        <dbReference type="Proteomes" id="UP001346869"/>
    </source>
</evidence>
<sequence>MRNTHQSDLRTDEHVRHLCFRAMDRYSSGNDWRRLSSDATVLAPSSAHSSARNAETPTATDQSQPCSSRHLSTAALAQSVPNVLLN</sequence>
<reference evidence="2 3" key="1">
    <citation type="journal article" date="2023" name="Genes (Basel)">
        <title>Chromosome-Level Genome Assembly and Circadian Gene Repertoire of the Patagonia Blennie Eleginops maclovinus-The Closest Ancestral Proxy of Antarctic Cryonotothenioids.</title>
        <authorList>
            <person name="Cheng C.C."/>
            <person name="Rivera-Colon A.G."/>
            <person name="Minhas B.F."/>
            <person name="Wilson L."/>
            <person name="Rayamajhi N."/>
            <person name="Vargas-Chacoff L."/>
            <person name="Catchen J.M."/>
        </authorList>
    </citation>
    <scope>NUCLEOTIDE SEQUENCE [LARGE SCALE GENOMIC DNA]</scope>
    <source>
        <strain evidence="2">JMC-PN-2008</strain>
    </source>
</reference>
<dbReference type="Proteomes" id="UP001346869">
    <property type="component" value="Unassembled WGS sequence"/>
</dbReference>
<reference evidence="2 3" key="2">
    <citation type="journal article" date="2023" name="Mol. Biol. Evol.">
        <title>Genomics of Secondarily Temperate Adaptation in the Only Non-Antarctic Icefish.</title>
        <authorList>
            <person name="Rivera-Colon A.G."/>
            <person name="Rayamajhi N."/>
            <person name="Minhas B.F."/>
            <person name="Madrigal G."/>
            <person name="Bilyk K.T."/>
            <person name="Yoon V."/>
            <person name="Hune M."/>
            <person name="Gregory S."/>
            <person name="Cheng C.H.C."/>
            <person name="Catchen J.M."/>
        </authorList>
    </citation>
    <scope>NUCLEOTIDE SEQUENCE [LARGE SCALE GENOMIC DNA]</scope>
    <source>
        <strain evidence="2">JMC-PN-2008</strain>
    </source>
</reference>
<comment type="caution">
    <text evidence="2">The sequence shown here is derived from an EMBL/GenBank/DDBJ whole genome shotgun (WGS) entry which is preliminary data.</text>
</comment>